<dbReference type="RefSeq" id="WP_145904471.1">
    <property type="nucleotide sequence ID" value="NZ_BAAAMZ010000013.1"/>
</dbReference>
<dbReference type="CDD" id="cd04301">
    <property type="entry name" value="NAT_SF"/>
    <property type="match status" value="1"/>
</dbReference>
<keyword evidence="5" id="KW-1185">Reference proteome</keyword>
<dbReference type="Gene3D" id="3.40.630.30">
    <property type="match status" value="1"/>
</dbReference>
<keyword evidence="1 4" id="KW-0808">Transferase</keyword>
<comment type="caution">
    <text evidence="4">The sequence shown here is derived from an EMBL/GenBank/DDBJ whole genome shotgun (WGS) entry which is preliminary data.</text>
</comment>
<evidence type="ECO:0000256" key="2">
    <source>
        <dbReference type="ARBA" id="ARBA00023315"/>
    </source>
</evidence>
<dbReference type="Proteomes" id="UP000317940">
    <property type="component" value="Unassembled WGS sequence"/>
</dbReference>
<organism evidence="4 5">
    <name type="scientific">Kitasatospora viridis</name>
    <dbReference type="NCBI Taxonomy" id="281105"/>
    <lineage>
        <taxon>Bacteria</taxon>
        <taxon>Bacillati</taxon>
        <taxon>Actinomycetota</taxon>
        <taxon>Actinomycetes</taxon>
        <taxon>Kitasatosporales</taxon>
        <taxon>Streptomycetaceae</taxon>
        <taxon>Kitasatospora</taxon>
    </lineage>
</organism>
<dbReference type="EMBL" id="VIWT01000001">
    <property type="protein sequence ID" value="TWF97976.1"/>
    <property type="molecule type" value="Genomic_DNA"/>
</dbReference>
<dbReference type="PANTHER" id="PTHR43877">
    <property type="entry name" value="AMINOALKYLPHOSPHONATE N-ACETYLTRANSFERASE-RELATED-RELATED"/>
    <property type="match status" value="1"/>
</dbReference>
<feature type="domain" description="N-acetyltransferase" evidence="3">
    <location>
        <begin position="5"/>
        <end position="169"/>
    </location>
</feature>
<dbReference type="InterPro" id="IPR000182">
    <property type="entry name" value="GNAT_dom"/>
</dbReference>
<accession>A0A561UF41</accession>
<protein>
    <submittedName>
        <fullName evidence="4">Acetyltransferase (GNAT) family protein</fullName>
    </submittedName>
</protein>
<reference evidence="4 5" key="1">
    <citation type="submission" date="2019-06" db="EMBL/GenBank/DDBJ databases">
        <title>Sequencing the genomes of 1000 actinobacteria strains.</title>
        <authorList>
            <person name="Klenk H.-P."/>
        </authorList>
    </citation>
    <scope>NUCLEOTIDE SEQUENCE [LARGE SCALE GENOMIC DNA]</scope>
    <source>
        <strain evidence="4 5">DSM 44826</strain>
    </source>
</reference>
<dbReference type="GO" id="GO:0016747">
    <property type="term" value="F:acyltransferase activity, transferring groups other than amino-acyl groups"/>
    <property type="evidence" value="ECO:0007669"/>
    <property type="project" value="InterPro"/>
</dbReference>
<dbReference type="PROSITE" id="PS51186">
    <property type="entry name" value="GNAT"/>
    <property type="match status" value="1"/>
</dbReference>
<proteinExistence type="predicted"/>
<evidence type="ECO:0000256" key="1">
    <source>
        <dbReference type="ARBA" id="ARBA00022679"/>
    </source>
</evidence>
<evidence type="ECO:0000259" key="3">
    <source>
        <dbReference type="PROSITE" id="PS51186"/>
    </source>
</evidence>
<evidence type="ECO:0000313" key="5">
    <source>
        <dbReference type="Proteomes" id="UP000317940"/>
    </source>
</evidence>
<dbReference type="AlphaFoldDB" id="A0A561UF41"/>
<sequence>MLRQLELRALAESDWPGVTALEAETYGPLGLSEDPAALRSRAAASPRTNLVLADGPDRVAGYLLSLPYPDGGFPDLARVETAAARADRPDNLHIHDLVVAREHRSRGLAERLLDRLVEIASAAGYRQLSGVAVNGAHARWERSGFRSHPEVPIPDYYGPGAVYIRRPLHSPTPEGR</sequence>
<dbReference type="SUPFAM" id="SSF55729">
    <property type="entry name" value="Acyl-CoA N-acyltransferases (Nat)"/>
    <property type="match status" value="1"/>
</dbReference>
<dbReference type="Pfam" id="PF00583">
    <property type="entry name" value="Acetyltransf_1"/>
    <property type="match status" value="1"/>
</dbReference>
<gene>
    <name evidence="4" type="ORF">FHX73_111778</name>
</gene>
<dbReference type="InterPro" id="IPR016181">
    <property type="entry name" value="Acyl_CoA_acyltransferase"/>
</dbReference>
<evidence type="ECO:0000313" key="4">
    <source>
        <dbReference type="EMBL" id="TWF97976.1"/>
    </source>
</evidence>
<dbReference type="InterPro" id="IPR050832">
    <property type="entry name" value="Bact_Acetyltransf"/>
</dbReference>
<name>A0A561UF41_9ACTN</name>
<dbReference type="OrthoDB" id="3619482at2"/>
<keyword evidence="2" id="KW-0012">Acyltransferase</keyword>